<keyword evidence="1" id="KW-0812">Transmembrane</keyword>
<dbReference type="EMBL" id="MU842915">
    <property type="protein sequence ID" value="KAK2026399.1"/>
    <property type="molecule type" value="Genomic_DNA"/>
</dbReference>
<keyword evidence="1" id="KW-1133">Transmembrane helix</keyword>
<accession>A0AAD9LZ84</accession>
<gene>
    <name evidence="2" type="ORF">LX32DRAFT_21346</name>
</gene>
<evidence type="ECO:0000313" key="2">
    <source>
        <dbReference type="EMBL" id="KAK2026399.1"/>
    </source>
</evidence>
<feature type="transmembrane region" description="Helical" evidence="1">
    <location>
        <begin position="21"/>
        <end position="40"/>
    </location>
</feature>
<sequence>MMQTGRRHIQQWCSVCLYMDRLAVGRPVVLSCLVFSWLGLGGPRVQMYMLSKYARPEVRDVPAALVRTELSWLSIWFIPAKN</sequence>
<keyword evidence="1" id="KW-0472">Membrane</keyword>
<name>A0AAD9LZ84_9PEZI</name>
<dbReference type="AlphaFoldDB" id="A0AAD9LZ84"/>
<protein>
    <submittedName>
        <fullName evidence="2">Uncharacterized protein</fullName>
    </submittedName>
</protein>
<evidence type="ECO:0000256" key="1">
    <source>
        <dbReference type="SAM" id="Phobius"/>
    </source>
</evidence>
<reference evidence="2" key="1">
    <citation type="submission" date="2021-06" db="EMBL/GenBank/DDBJ databases">
        <title>Comparative genomics, transcriptomics and evolutionary studies reveal genomic signatures of adaptation to plant cell wall in hemibiotrophic fungi.</title>
        <authorList>
            <consortium name="DOE Joint Genome Institute"/>
            <person name="Baroncelli R."/>
            <person name="Diaz J.F."/>
            <person name="Benocci T."/>
            <person name="Peng M."/>
            <person name="Battaglia E."/>
            <person name="Haridas S."/>
            <person name="Andreopoulos W."/>
            <person name="Labutti K."/>
            <person name="Pangilinan J."/>
            <person name="Floch G.L."/>
            <person name="Makela M.R."/>
            <person name="Henrissat B."/>
            <person name="Grigoriev I.V."/>
            <person name="Crouch J.A."/>
            <person name="De Vries R.P."/>
            <person name="Sukno S.A."/>
            <person name="Thon M.R."/>
        </authorList>
    </citation>
    <scope>NUCLEOTIDE SEQUENCE</scope>
    <source>
        <strain evidence="2">MAFF235873</strain>
    </source>
</reference>
<comment type="caution">
    <text evidence="2">The sequence shown here is derived from an EMBL/GenBank/DDBJ whole genome shotgun (WGS) entry which is preliminary data.</text>
</comment>
<keyword evidence="3" id="KW-1185">Reference proteome</keyword>
<evidence type="ECO:0000313" key="3">
    <source>
        <dbReference type="Proteomes" id="UP001232148"/>
    </source>
</evidence>
<proteinExistence type="predicted"/>
<organism evidence="2 3">
    <name type="scientific">Colletotrichum zoysiae</name>
    <dbReference type="NCBI Taxonomy" id="1216348"/>
    <lineage>
        <taxon>Eukaryota</taxon>
        <taxon>Fungi</taxon>
        <taxon>Dikarya</taxon>
        <taxon>Ascomycota</taxon>
        <taxon>Pezizomycotina</taxon>
        <taxon>Sordariomycetes</taxon>
        <taxon>Hypocreomycetidae</taxon>
        <taxon>Glomerellales</taxon>
        <taxon>Glomerellaceae</taxon>
        <taxon>Colletotrichum</taxon>
        <taxon>Colletotrichum graminicola species complex</taxon>
    </lineage>
</organism>
<dbReference type="Proteomes" id="UP001232148">
    <property type="component" value="Unassembled WGS sequence"/>
</dbReference>